<dbReference type="PROSITE" id="PS00380">
    <property type="entry name" value="RHODANESE_1"/>
    <property type="match status" value="1"/>
</dbReference>
<accession>A0A081G006</accession>
<dbReference type="InterPro" id="IPR001307">
    <property type="entry name" value="Thiosulphate_STrfase_CS"/>
</dbReference>
<dbReference type="SUPFAM" id="SSF52821">
    <property type="entry name" value="Rhodanese/Cell cycle control phosphatase"/>
    <property type="match status" value="1"/>
</dbReference>
<dbReference type="PANTHER" id="PTHR44086">
    <property type="entry name" value="THIOSULFATE SULFURTRANSFERASE RDL2, MITOCHONDRIAL-RELATED"/>
    <property type="match status" value="1"/>
</dbReference>
<name>A0A081G006_9GAMM</name>
<sequence>MKTAHDLVAEAKAQITEVSVEEAEQAVQQADVVIDVREPDEYQAGHLPGAINIPRGMLEFRLSNDTALSARDLNLVLYCKTSGRAALSALSLKNMGYLHVRSIAGGFDAWAEADKPVVQPQMPDFE</sequence>
<proteinExistence type="predicted"/>
<gene>
    <name evidence="2" type="ORF">ADIMK_1846</name>
</gene>
<protein>
    <submittedName>
        <fullName evidence="2">Rhodanese-like domain</fullName>
    </submittedName>
</protein>
<dbReference type="SMART" id="SM00450">
    <property type="entry name" value="RHOD"/>
    <property type="match status" value="1"/>
</dbReference>
<evidence type="ECO:0000259" key="1">
    <source>
        <dbReference type="PROSITE" id="PS50206"/>
    </source>
</evidence>
<evidence type="ECO:0000313" key="2">
    <source>
        <dbReference type="EMBL" id="KEA64111.1"/>
    </source>
</evidence>
<dbReference type="OrthoDB" id="9791096at2"/>
<dbReference type="PANTHER" id="PTHR44086:SF10">
    <property type="entry name" value="THIOSULFATE SULFURTRANSFERASE_RHODANESE-LIKE DOMAIN-CONTAINING PROTEIN 3"/>
    <property type="match status" value="1"/>
</dbReference>
<keyword evidence="3" id="KW-1185">Reference proteome</keyword>
<dbReference type="InterPro" id="IPR036873">
    <property type="entry name" value="Rhodanese-like_dom_sf"/>
</dbReference>
<dbReference type="Proteomes" id="UP000028252">
    <property type="component" value="Unassembled WGS sequence"/>
</dbReference>
<dbReference type="GO" id="GO:0004792">
    <property type="term" value="F:thiosulfate-cyanide sulfurtransferase activity"/>
    <property type="evidence" value="ECO:0007669"/>
    <property type="project" value="InterPro"/>
</dbReference>
<dbReference type="Gene3D" id="3.40.250.10">
    <property type="entry name" value="Rhodanese-like domain"/>
    <property type="match status" value="1"/>
</dbReference>
<evidence type="ECO:0000313" key="3">
    <source>
        <dbReference type="Proteomes" id="UP000028252"/>
    </source>
</evidence>
<dbReference type="InterPro" id="IPR001763">
    <property type="entry name" value="Rhodanese-like_dom"/>
</dbReference>
<feature type="domain" description="Rhodanese" evidence="1">
    <location>
        <begin position="27"/>
        <end position="119"/>
    </location>
</feature>
<reference evidence="2 3" key="1">
    <citation type="submission" date="2014-04" db="EMBL/GenBank/DDBJ databases">
        <title>Marinobacterium kochiensis sp. nov., isolated from sediment sample collected from Kochi backwaters in Kerala, India.</title>
        <authorList>
            <person name="Singh A."/>
            <person name="Pinnaka A.K."/>
        </authorList>
    </citation>
    <scope>NUCLEOTIDE SEQUENCE [LARGE SCALE GENOMIC DNA]</scope>
    <source>
        <strain evidence="2 3">AK27</strain>
    </source>
</reference>
<dbReference type="EMBL" id="JMQN01000021">
    <property type="protein sequence ID" value="KEA64111.1"/>
    <property type="molecule type" value="Genomic_DNA"/>
</dbReference>
<dbReference type="Pfam" id="PF00581">
    <property type="entry name" value="Rhodanese"/>
    <property type="match status" value="1"/>
</dbReference>
<dbReference type="eggNOG" id="COG0607">
    <property type="taxonomic scope" value="Bacteria"/>
</dbReference>
<dbReference type="PATRIC" id="fig|1232683.4.peg.1821"/>
<dbReference type="PROSITE" id="PS50206">
    <property type="entry name" value="RHODANESE_3"/>
    <property type="match status" value="1"/>
</dbReference>
<comment type="caution">
    <text evidence="2">The sequence shown here is derived from an EMBL/GenBank/DDBJ whole genome shotgun (WGS) entry which is preliminary data.</text>
</comment>
<dbReference type="STRING" id="1232683.ADIMK_1846"/>
<dbReference type="RefSeq" id="WP_036186638.1">
    <property type="nucleotide sequence ID" value="NZ_JMQN01000021.1"/>
</dbReference>
<organism evidence="2 3">
    <name type="scientific">Marinobacterium lacunae</name>
    <dbReference type="NCBI Taxonomy" id="1232683"/>
    <lineage>
        <taxon>Bacteria</taxon>
        <taxon>Pseudomonadati</taxon>
        <taxon>Pseudomonadota</taxon>
        <taxon>Gammaproteobacteria</taxon>
        <taxon>Oceanospirillales</taxon>
        <taxon>Oceanospirillaceae</taxon>
        <taxon>Marinobacterium</taxon>
    </lineage>
</organism>
<dbReference type="AlphaFoldDB" id="A0A081G006"/>